<dbReference type="EMBL" id="JAPFRF010000009">
    <property type="protein sequence ID" value="KAJ7322743.1"/>
    <property type="molecule type" value="Genomic_DNA"/>
</dbReference>
<comment type="caution">
    <text evidence="1">The sequence shown here is derived from an EMBL/GenBank/DDBJ whole genome shotgun (WGS) entry which is preliminary data.</text>
</comment>
<organism evidence="1 2">
    <name type="scientific">Phrynocephalus forsythii</name>
    <dbReference type="NCBI Taxonomy" id="171643"/>
    <lineage>
        <taxon>Eukaryota</taxon>
        <taxon>Metazoa</taxon>
        <taxon>Chordata</taxon>
        <taxon>Craniata</taxon>
        <taxon>Vertebrata</taxon>
        <taxon>Euteleostomi</taxon>
        <taxon>Lepidosauria</taxon>
        <taxon>Squamata</taxon>
        <taxon>Bifurcata</taxon>
        <taxon>Unidentata</taxon>
        <taxon>Episquamata</taxon>
        <taxon>Toxicofera</taxon>
        <taxon>Iguania</taxon>
        <taxon>Acrodonta</taxon>
        <taxon>Agamidae</taxon>
        <taxon>Agaminae</taxon>
        <taxon>Phrynocephalus</taxon>
    </lineage>
</organism>
<sequence length="220" mass="24930">MTQNRSRNRFASAPSDKERWKLDGFGCRFYSLGSFMLSVMGVYHRYTWNKVLPYLNMLPEENQQRAYCSSAHHQMAKQSMMAITLCRHTCLSLANITEDNRIKDLPFDSISLFDTSTDEILDSPQKMRKTMWDYNTEGYYGGPGSTGGTSMLTNHTGCLLIAQGFSLQPCYTSIGLKKAANAHYSQLEGLKGSQSSTFDYGRLKTPPTIWTQFTTRFPST</sequence>
<evidence type="ECO:0000313" key="1">
    <source>
        <dbReference type="EMBL" id="KAJ7322743.1"/>
    </source>
</evidence>
<gene>
    <name evidence="1" type="ORF">JRQ81_019030</name>
</gene>
<reference evidence="1" key="1">
    <citation type="journal article" date="2023" name="DNA Res.">
        <title>Chromosome-level genome assembly of Phrynocephalus forsythii using third-generation DNA sequencing and Hi-C analysis.</title>
        <authorList>
            <person name="Qi Y."/>
            <person name="Zhao W."/>
            <person name="Zhao Y."/>
            <person name="Niu C."/>
            <person name="Cao S."/>
            <person name="Zhang Y."/>
        </authorList>
    </citation>
    <scope>NUCLEOTIDE SEQUENCE</scope>
    <source>
        <tissue evidence="1">Muscle</tissue>
    </source>
</reference>
<name>A0A9Q1AZV7_9SAUR</name>
<dbReference type="Proteomes" id="UP001142489">
    <property type="component" value="Unassembled WGS sequence"/>
</dbReference>
<proteinExistence type="predicted"/>
<accession>A0A9Q1AZV7</accession>
<dbReference type="AlphaFoldDB" id="A0A9Q1AZV7"/>
<evidence type="ECO:0000313" key="2">
    <source>
        <dbReference type="Proteomes" id="UP001142489"/>
    </source>
</evidence>
<keyword evidence="2" id="KW-1185">Reference proteome</keyword>
<protein>
    <submittedName>
        <fullName evidence="1">Uncharacterized protein</fullName>
    </submittedName>
</protein>